<dbReference type="InterPro" id="IPR043781">
    <property type="entry name" value="DUF5723"/>
</dbReference>
<keyword evidence="1" id="KW-0732">Signal</keyword>
<reference evidence="3 4" key="1">
    <citation type="submission" date="2017-08" db="EMBL/GenBank/DDBJ databases">
        <title>Aliifodinibius alkalisoli sp. nov., isolated from saline alkaline soil.</title>
        <authorList>
            <person name="Liu D."/>
            <person name="Zhang G."/>
        </authorList>
    </citation>
    <scope>NUCLEOTIDE SEQUENCE [LARGE SCALE GENOMIC DNA]</scope>
    <source>
        <strain evidence="3 4">WN023</strain>
    </source>
</reference>
<dbReference type="Pfam" id="PF18990">
    <property type="entry name" value="DUF5723"/>
    <property type="match status" value="1"/>
</dbReference>
<comment type="caution">
    <text evidence="3">The sequence shown here is derived from an EMBL/GenBank/DDBJ whole genome shotgun (WGS) entry which is preliminary data.</text>
</comment>
<dbReference type="OrthoDB" id="1522400at2"/>
<dbReference type="AlphaFoldDB" id="A0A2A2G9U2"/>
<evidence type="ECO:0000256" key="1">
    <source>
        <dbReference type="SAM" id="SignalP"/>
    </source>
</evidence>
<evidence type="ECO:0000313" key="3">
    <source>
        <dbReference type="EMBL" id="PAU93940.1"/>
    </source>
</evidence>
<dbReference type="Proteomes" id="UP000218831">
    <property type="component" value="Unassembled WGS sequence"/>
</dbReference>
<evidence type="ECO:0000313" key="4">
    <source>
        <dbReference type="Proteomes" id="UP000218831"/>
    </source>
</evidence>
<evidence type="ECO:0000259" key="2">
    <source>
        <dbReference type="Pfam" id="PF18990"/>
    </source>
</evidence>
<protein>
    <recommendedName>
        <fullName evidence="2">DUF5723 domain-containing protein</fullName>
    </recommendedName>
</protein>
<dbReference type="EMBL" id="NSKE01000006">
    <property type="protein sequence ID" value="PAU93940.1"/>
    <property type="molecule type" value="Genomic_DNA"/>
</dbReference>
<organism evidence="3 4">
    <name type="scientific">Fodinibius salipaludis</name>
    <dbReference type="NCBI Taxonomy" id="2032627"/>
    <lineage>
        <taxon>Bacteria</taxon>
        <taxon>Pseudomonadati</taxon>
        <taxon>Balneolota</taxon>
        <taxon>Balneolia</taxon>
        <taxon>Balneolales</taxon>
        <taxon>Balneolaceae</taxon>
        <taxon>Fodinibius</taxon>
    </lineage>
</organism>
<keyword evidence="4" id="KW-1185">Reference proteome</keyword>
<accession>A0A2A2G9U2</accession>
<dbReference type="Gene3D" id="2.40.160.60">
    <property type="entry name" value="Outer membrane protein transport protein (OMPP1/FadL/TodX)"/>
    <property type="match status" value="1"/>
</dbReference>
<proteinExistence type="predicted"/>
<gene>
    <name evidence="3" type="ORF">CK503_09730</name>
</gene>
<name>A0A2A2G9U2_9BACT</name>
<sequence length="496" mass="52803">MKFFKKLLSVLVVAGVIIGWGSLAQAQSGHYSAKSLGLGGTGTAYLDTYHANFVNPANLMLNADTKPSTSIGLLGGLSATAGGPLMNISVYNRHFTSGNVVGSEALDEWFGSAMGNSRAMGLEIDVIPLAGAWRGEKVAFSLAFRNRALFSGSINRGFSEILLRGISQERFSEPEPVNFSSKGVAFSELSAGLSLQLLELPSLPGIGKNVKVFAGVAPKYLVPHYTSSIDFNSTLQVTNSEVIHDFSYTFTTVGELTGQFEDYYQARQDPNFEGEIGDFVDPDGTSFTETQGSGFGVDVGGTVEMDLAGPLKSAFSWIGGAKKLRVGLSITDIGSITYDSNAGQFSANETFTWDGIDIEDGLSDNFADSVRKEIYQNYEPSGNKEITEKLPTKLNFGAQLQAGKLGFAFDVQKGLYETGMNSSRLAIGLGAEYKLFNAIPLRAGYRTGGLTSSSITVGTGIELRNFEFTVAGLTVPNSESRGSGIGGAWSGLVIRF</sequence>
<dbReference type="RefSeq" id="WP_095606616.1">
    <property type="nucleotide sequence ID" value="NZ_NSKE01000006.1"/>
</dbReference>
<feature type="signal peptide" evidence="1">
    <location>
        <begin position="1"/>
        <end position="26"/>
    </location>
</feature>
<feature type="chain" id="PRO_5013376409" description="DUF5723 domain-containing protein" evidence="1">
    <location>
        <begin position="27"/>
        <end position="496"/>
    </location>
</feature>
<feature type="domain" description="DUF5723" evidence="2">
    <location>
        <begin position="64"/>
        <end position="470"/>
    </location>
</feature>